<dbReference type="Gene3D" id="2.40.30.20">
    <property type="match status" value="1"/>
</dbReference>
<dbReference type="EMBL" id="LR797356">
    <property type="protein sequence ID" value="CAB4205200.1"/>
    <property type="molecule type" value="Genomic_DNA"/>
</dbReference>
<evidence type="ECO:0000313" key="3">
    <source>
        <dbReference type="EMBL" id="CAB4168466.1"/>
    </source>
</evidence>
<dbReference type="EMBL" id="LR796643">
    <property type="protein sequence ID" value="CAB4156367.1"/>
    <property type="molecule type" value="Genomic_DNA"/>
</dbReference>
<dbReference type="EMBL" id="LR797024">
    <property type="protein sequence ID" value="CAB4181337.1"/>
    <property type="molecule type" value="Genomic_DNA"/>
</dbReference>
<protein>
    <submittedName>
        <fullName evidence="2">Uncharacterized protein</fullName>
    </submittedName>
</protein>
<dbReference type="EMBL" id="LR797506">
    <property type="protein sequence ID" value="CAB4221704.1"/>
    <property type="molecule type" value="Genomic_DNA"/>
</dbReference>
<accession>A0A6J5P7K5</accession>
<sequence>MPFIKLQFKPGVNRDQTDYSNEGGWYECDKIRFRSGYPQKLGGWVKTTTATFYGACRQMFNWVTSFSDDLMGMGTNAKLYLEAAGIFYDITPLRTTTPTMSTPNTDNCINTTITSTTITVNLGAAHSATTGQFVTISGVSGAVGGVPASELNANHQITVIDSDSFSFTVTTAATSTVVSSGGAAIIISFEITPGYAIATKGYGWGVGTWSRGYWGLGATNPVYLPQADWFLDNFDNDMVANLRNGALYYWERGTSSDASTSLATRAVLLSTLATANGYDANAVPTQVMQALVSQQDKHLLAFGAVPYGSTSTADFDPLLVRWTDQDNPTQWTPTATNSAGFARVSRGSRIICALPTRQEILVWTDTHLYTLQFTGTTDVFALQEYADNISVASPRSMTTAANITYWMGQDKFYAYTGRVETLPCTLRDHVFRNINYNQAAQIVCGTNEEWNEVWWFYPSETSDWNDSYVVFNHLDRIWYYGTIARTAWLDTPLRLYPQAADSDPTTYTGIMYTHESGVDDDEAPMESYIQSNDFDLEDGERFMLTRRIIPDLDFGGSTAAEPEATLHIRPRNFPGSTFTASAEDEAKVIETTVGSYTDQVFIRARARQMALKISSANLGVTWQLGAPRLDVRQDGTR</sequence>
<evidence type="ECO:0000313" key="4">
    <source>
        <dbReference type="EMBL" id="CAB4181337.1"/>
    </source>
</evidence>
<gene>
    <name evidence="4" type="ORF">UFOVP1058_29</name>
    <name evidence="5" type="ORF">UFOVP1289_53</name>
    <name evidence="6" type="ORF">UFOVP1410_33</name>
    <name evidence="8" type="ORF">UFOVP1514_68</name>
    <name evidence="7" type="ORF">UFOVP1642_11</name>
    <name evidence="1" type="ORF">UFOVP656_51</name>
    <name evidence="2" type="ORF">UFOVP857_4</name>
    <name evidence="3" type="ORF">UFOVP879_42</name>
</gene>
<dbReference type="EMBL" id="LR797234">
    <property type="protein sequence ID" value="CAB4195927.1"/>
    <property type="molecule type" value="Genomic_DNA"/>
</dbReference>
<evidence type="ECO:0000313" key="5">
    <source>
        <dbReference type="EMBL" id="CAB4195927.1"/>
    </source>
</evidence>
<dbReference type="EMBL" id="LR798362">
    <property type="protein sequence ID" value="CAB5226913.1"/>
    <property type="molecule type" value="Genomic_DNA"/>
</dbReference>
<evidence type="ECO:0000313" key="2">
    <source>
        <dbReference type="EMBL" id="CAB4167167.1"/>
    </source>
</evidence>
<reference evidence="2" key="1">
    <citation type="submission" date="2020-04" db="EMBL/GenBank/DDBJ databases">
        <authorList>
            <person name="Chiriac C."/>
            <person name="Salcher M."/>
            <person name="Ghai R."/>
            <person name="Kavagutti S V."/>
        </authorList>
    </citation>
    <scope>NUCLEOTIDE SEQUENCE</scope>
</reference>
<evidence type="ECO:0000313" key="8">
    <source>
        <dbReference type="EMBL" id="CAB5226913.1"/>
    </source>
</evidence>
<proteinExistence type="predicted"/>
<dbReference type="EMBL" id="LR796804">
    <property type="protein sequence ID" value="CAB4167167.1"/>
    <property type="molecule type" value="Genomic_DNA"/>
</dbReference>
<organism evidence="2">
    <name type="scientific">uncultured Caudovirales phage</name>
    <dbReference type="NCBI Taxonomy" id="2100421"/>
    <lineage>
        <taxon>Viruses</taxon>
        <taxon>Duplodnaviria</taxon>
        <taxon>Heunggongvirae</taxon>
        <taxon>Uroviricota</taxon>
        <taxon>Caudoviricetes</taxon>
        <taxon>Peduoviridae</taxon>
        <taxon>Maltschvirus</taxon>
        <taxon>Maltschvirus maltsch</taxon>
    </lineage>
</organism>
<evidence type="ECO:0000313" key="6">
    <source>
        <dbReference type="EMBL" id="CAB4205200.1"/>
    </source>
</evidence>
<dbReference type="InterPro" id="IPR023366">
    <property type="entry name" value="ATP_synth_asu-like_sf"/>
</dbReference>
<dbReference type="EMBL" id="LR796827">
    <property type="protein sequence ID" value="CAB4168466.1"/>
    <property type="molecule type" value="Genomic_DNA"/>
</dbReference>
<name>A0A6J5P7K5_9CAUD</name>
<evidence type="ECO:0000313" key="7">
    <source>
        <dbReference type="EMBL" id="CAB4221704.1"/>
    </source>
</evidence>
<evidence type="ECO:0000313" key="1">
    <source>
        <dbReference type="EMBL" id="CAB4156367.1"/>
    </source>
</evidence>